<sequence>MAQHTETRQDPAAWSALWAMVLGFFMILVDATIVSTAIPALMAGLDAPIGGVLWVTSAYLLAYAVPLLITGRLGDRFGPRTMYLLGLSIFTVASLWCGFASSIDSLVAARVVQGLGAAILTPQTMSVITRMFPSETRGTALGIWGATAGIATLVGPLLGGVLVDLAGWQWIFWVNVPVGIYALWRAAKYLPRFERRSHRLDIPGVLLSGVGLFLIVFGVQEGQTFGWSTVVGPVTIPVVIGTGVAVMIAFVVWQAKNRAEPLVPLELFRDRNYSLANVAIGAVSFTVNSMIIPAMLYLQLVRDLDPTLAALSYAPMSLLSAILAPLVGRALARRTPRSLALPGMIIMSLSLAAYAFALRVDTPVWLLAVMTLGMGLGSALVWSPVSITATSNLRPDRVGAGSGVFNATRQVAAVLGAAMVAVLLQARLAANLPEAAGTASLAASSNAGGLPEAAREGFAAAVTQTLLLPAVVLLLGALAAAFFTPPRWWGEQQTESPKSIH</sequence>
<dbReference type="InterPro" id="IPR036259">
    <property type="entry name" value="MFS_trans_sf"/>
</dbReference>
<evidence type="ECO:0000256" key="4">
    <source>
        <dbReference type="ARBA" id="ARBA00022692"/>
    </source>
</evidence>
<evidence type="ECO:0000256" key="1">
    <source>
        <dbReference type="ARBA" id="ARBA00004651"/>
    </source>
</evidence>
<gene>
    <name evidence="9" type="ORF">GCM10025781_11860</name>
</gene>
<dbReference type="Pfam" id="PF07690">
    <property type="entry name" value="MFS_1"/>
    <property type="match status" value="1"/>
</dbReference>
<dbReference type="PANTHER" id="PTHR42718">
    <property type="entry name" value="MAJOR FACILITATOR SUPERFAMILY MULTIDRUG TRANSPORTER MFSC"/>
    <property type="match status" value="1"/>
</dbReference>
<name>A0ABP8WUP2_9MICC</name>
<dbReference type="PRINTS" id="PR01036">
    <property type="entry name" value="TCRTETB"/>
</dbReference>
<feature type="transmembrane region" description="Helical" evidence="7">
    <location>
        <begin position="107"/>
        <end position="128"/>
    </location>
</feature>
<reference evidence="10" key="1">
    <citation type="journal article" date="2019" name="Int. J. Syst. Evol. Microbiol.">
        <title>The Global Catalogue of Microorganisms (GCM) 10K type strain sequencing project: providing services to taxonomists for standard genome sequencing and annotation.</title>
        <authorList>
            <consortium name="The Broad Institute Genomics Platform"/>
            <consortium name="The Broad Institute Genome Sequencing Center for Infectious Disease"/>
            <person name="Wu L."/>
            <person name="Ma J."/>
        </authorList>
    </citation>
    <scope>NUCLEOTIDE SEQUENCE [LARGE SCALE GENOMIC DNA]</scope>
    <source>
        <strain evidence="10">JCM 18958</strain>
    </source>
</reference>
<comment type="subcellular location">
    <subcellularLocation>
        <location evidence="1">Cell membrane</location>
        <topology evidence="1">Multi-pass membrane protein</topology>
    </subcellularLocation>
</comment>
<feature type="transmembrane region" description="Helical" evidence="7">
    <location>
        <begin position="411"/>
        <end position="430"/>
    </location>
</feature>
<evidence type="ECO:0000256" key="3">
    <source>
        <dbReference type="ARBA" id="ARBA00022475"/>
    </source>
</evidence>
<keyword evidence="4 7" id="KW-0812">Transmembrane</keyword>
<dbReference type="InterPro" id="IPR011701">
    <property type="entry name" value="MFS"/>
</dbReference>
<proteinExistence type="predicted"/>
<dbReference type="Proteomes" id="UP001501446">
    <property type="component" value="Unassembled WGS sequence"/>
</dbReference>
<feature type="transmembrane region" description="Helical" evidence="7">
    <location>
        <begin position="12"/>
        <end position="41"/>
    </location>
</feature>
<evidence type="ECO:0000256" key="5">
    <source>
        <dbReference type="ARBA" id="ARBA00022989"/>
    </source>
</evidence>
<comment type="caution">
    <text evidence="9">The sequence shown here is derived from an EMBL/GenBank/DDBJ whole genome shotgun (WGS) entry which is preliminary data.</text>
</comment>
<dbReference type="Gene3D" id="1.20.1720.10">
    <property type="entry name" value="Multidrug resistance protein D"/>
    <property type="match status" value="1"/>
</dbReference>
<evidence type="ECO:0000259" key="8">
    <source>
        <dbReference type="PROSITE" id="PS50850"/>
    </source>
</evidence>
<feature type="transmembrane region" description="Helical" evidence="7">
    <location>
        <begin position="308"/>
        <end position="327"/>
    </location>
</feature>
<dbReference type="InterPro" id="IPR004638">
    <property type="entry name" value="EmrB-like"/>
</dbReference>
<dbReference type="EMBL" id="BAABLN010000013">
    <property type="protein sequence ID" value="GAA4695834.1"/>
    <property type="molecule type" value="Genomic_DNA"/>
</dbReference>
<dbReference type="NCBIfam" id="TIGR00711">
    <property type="entry name" value="efflux_EmrB"/>
    <property type="match status" value="1"/>
</dbReference>
<dbReference type="SUPFAM" id="SSF103473">
    <property type="entry name" value="MFS general substrate transporter"/>
    <property type="match status" value="1"/>
</dbReference>
<keyword evidence="2" id="KW-0813">Transport</keyword>
<keyword evidence="10" id="KW-1185">Reference proteome</keyword>
<dbReference type="PANTHER" id="PTHR42718:SF42">
    <property type="entry name" value="EXPORT PROTEIN"/>
    <property type="match status" value="1"/>
</dbReference>
<dbReference type="PROSITE" id="PS50850">
    <property type="entry name" value="MFS"/>
    <property type="match status" value="1"/>
</dbReference>
<organism evidence="9 10">
    <name type="scientific">Kocuria gwangalliensis</name>
    <dbReference type="NCBI Taxonomy" id="501592"/>
    <lineage>
        <taxon>Bacteria</taxon>
        <taxon>Bacillati</taxon>
        <taxon>Actinomycetota</taxon>
        <taxon>Actinomycetes</taxon>
        <taxon>Micrococcales</taxon>
        <taxon>Micrococcaceae</taxon>
        <taxon>Kocuria</taxon>
    </lineage>
</organism>
<feature type="transmembrane region" description="Helical" evidence="7">
    <location>
        <begin position="81"/>
        <end position="101"/>
    </location>
</feature>
<dbReference type="RefSeq" id="WP_303382014.1">
    <property type="nucleotide sequence ID" value="NZ_BAABLN010000013.1"/>
</dbReference>
<keyword evidence="5 7" id="KW-1133">Transmembrane helix</keyword>
<feature type="transmembrane region" description="Helical" evidence="7">
    <location>
        <begin position="140"/>
        <end position="162"/>
    </location>
</feature>
<evidence type="ECO:0000256" key="6">
    <source>
        <dbReference type="ARBA" id="ARBA00023136"/>
    </source>
</evidence>
<dbReference type="Gene3D" id="1.20.1250.20">
    <property type="entry name" value="MFS general substrate transporter like domains"/>
    <property type="match status" value="1"/>
</dbReference>
<feature type="transmembrane region" description="Helical" evidence="7">
    <location>
        <begin position="225"/>
        <end position="253"/>
    </location>
</feature>
<feature type="transmembrane region" description="Helical" evidence="7">
    <location>
        <begin position="168"/>
        <end position="187"/>
    </location>
</feature>
<evidence type="ECO:0000256" key="2">
    <source>
        <dbReference type="ARBA" id="ARBA00022448"/>
    </source>
</evidence>
<evidence type="ECO:0000313" key="9">
    <source>
        <dbReference type="EMBL" id="GAA4695834.1"/>
    </source>
</evidence>
<keyword evidence="3" id="KW-1003">Cell membrane</keyword>
<feature type="transmembrane region" description="Helical" evidence="7">
    <location>
        <begin position="199"/>
        <end position="219"/>
    </location>
</feature>
<feature type="domain" description="Major facilitator superfamily (MFS) profile" evidence="8">
    <location>
        <begin position="16"/>
        <end position="488"/>
    </location>
</feature>
<feature type="transmembrane region" description="Helical" evidence="7">
    <location>
        <begin position="274"/>
        <end position="296"/>
    </location>
</feature>
<accession>A0ABP8WUP2</accession>
<evidence type="ECO:0000313" key="10">
    <source>
        <dbReference type="Proteomes" id="UP001501446"/>
    </source>
</evidence>
<keyword evidence="6 7" id="KW-0472">Membrane</keyword>
<protein>
    <submittedName>
        <fullName evidence="9">DHA2 family efflux MFS transporter permease subunit</fullName>
    </submittedName>
</protein>
<feature type="transmembrane region" description="Helical" evidence="7">
    <location>
        <begin position="47"/>
        <end position="69"/>
    </location>
</feature>
<dbReference type="CDD" id="cd17321">
    <property type="entry name" value="MFS_MMR_MDR_like"/>
    <property type="match status" value="1"/>
</dbReference>
<feature type="transmembrane region" description="Helical" evidence="7">
    <location>
        <begin position="458"/>
        <end position="483"/>
    </location>
</feature>
<feature type="transmembrane region" description="Helical" evidence="7">
    <location>
        <begin position="339"/>
        <end position="358"/>
    </location>
</feature>
<dbReference type="InterPro" id="IPR020846">
    <property type="entry name" value="MFS_dom"/>
</dbReference>
<evidence type="ECO:0000256" key="7">
    <source>
        <dbReference type="SAM" id="Phobius"/>
    </source>
</evidence>
<feature type="transmembrane region" description="Helical" evidence="7">
    <location>
        <begin position="364"/>
        <end position="390"/>
    </location>
</feature>